<comment type="caution">
    <text evidence="2">The sequence shown here is derived from an EMBL/GenBank/DDBJ whole genome shotgun (WGS) entry which is preliminary data.</text>
</comment>
<sequence>MPKTTSKLASRSKSHSPYAPSSSKPPKRVTFEATERGDTEDDSSEPDDVQYKPAEKVNIRALFSDRIKHWSEDKIERFADYMHSPYDMSPIPSKRETRLSRYHFGYYISFTELCKFSEECNARWTADCPPDAGAFLESVLNVIMLDGRKVRLRSAWVRAEDKVRFPRMEESVGDECYIVVVLSMSDYSRGSRPTNFEVKEVTNIMRRKPIWWKGV</sequence>
<accession>A0A4R0RQW4</accession>
<protein>
    <submittedName>
        <fullName evidence="2">Uncharacterized protein</fullName>
    </submittedName>
</protein>
<evidence type="ECO:0000313" key="2">
    <source>
        <dbReference type="EMBL" id="TCD66228.1"/>
    </source>
</evidence>
<evidence type="ECO:0000313" key="3">
    <source>
        <dbReference type="Proteomes" id="UP000292702"/>
    </source>
</evidence>
<reference evidence="2 3" key="1">
    <citation type="submission" date="2018-11" db="EMBL/GenBank/DDBJ databases">
        <title>Genome assembly of Steccherinum ochraceum LE-BIN_3174, the white-rot fungus of the Steccherinaceae family (The Residual Polyporoid clade, Polyporales, Basidiomycota).</title>
        <authorList>
            <person name="Fedorova T.V."/>
            <person name="Glazunova O.A."/>
            <person name="Landesman E.O."/>
            <person name="Moiseenko K.V."/>
            <person name="Psurtseva N.V."/>
            <person name="Savinova O.S."/>
            <person name="Shakhova N.V."/>
            <person name="Tyazhelova T.V."/>
            <person name="Vasina D.V."/>
        </authorList>
    </citation>
    <scope>NUCLEOTIDE SEQUENCE [LARGE SCALE GENOMIC DNA]</scope>
    <source>
        <strain evidence="2 3">LE-BIN_3174</strain>
    </source>
</reference>
<feature type="compositionally biased region" description="Acidic residues" evidence="1">
    <location>
        <begin position="38"/>
        <end position="48"/>
    </location>
</feature>
<organism evidence="2 3">
    <name type="scientific">Steccherinum ochraceum</name>
    <dbReference type="NCBI Taxonomy" id="92696"/>
    <lineage>
        <taxon>Eukaryota</taxon>
        <taxon>Fungi</taxon>
        <taxon>Dikarya</taxon>
        <taxon>Basidiomycota</taxon>
        <taxon>Agaricomycotina</taxon>
        <taxon>Agaricomycetes</taxon>
        <taxon>Polyporales</taxon>
        <taxon>Steccherinaceae</taxon>
        <taxon>Steccherinum</taxon>
    </lineage>
</organism>
<gene>
    <name evidence="2" type="ORF">EIP91_001631</name>
</gene>
<evidence type="ECO:0000256" key="1">
    <source>
        <dbReference type="SAM" id="MobiDB-lite"/>
    </source>
</evidence>
<keyword evidence="3" id="KW-1185">Reference proteome</keyword>
<dbReference type="Proteomes" id="UP000292702">
    <property type="component" value="Unassembled WGS sequence"/>
</dbReference>
<name>A0A4R0RQW4_9APHY</name>
<feature type="region of interest" description="Disordered" evidence="1">
    <location>
        <begin position="1"/>
        <end position="51"/>
    </location>
</feature>
<dbReference type="EMBL" id="RWJN01000144">
    <property type="protein sequence ID" value="TCD66228.1"/>
    <property type="molecule type" value="Genomic_DNA"/>
</dbReference>
<feature type="compositionally biased region" description="Low complexity" evidence="1">
    <location>
        <begin position="15"/>
        <end position="24"/>
    </location>
</feature>
<proteinExistence type="predicted"/>
<dbReference type="AlphaFoldDB" id="A0A4R0RQW4"/>